<sequence>MNEQNFDYLKNQIKYSGFGDSLEASLKEQLQQGSLEFTLKHQAKFGGDRVDSTLFFQRSNQSDRYFFSRYDSILTKEGQEDPSISQTFYMGKDNHMTLKEGYNLLDGRAVKKELVNKDQQKYQAWVQLDFRNTDRLGNFKYQLFHEKYGFDLQKTLEKYPIKELQVPEDLNRLMDSLKKGNRQSVVFLQENGEQKRFIEAIPKFKSIQVYDSNQMKINPSPKVSAKESKATSQKTEIKAGSEDHSPKKTRKRKSNGIR</sequence>
<dbReference type="EMBL" id="FSRC01000001">
    <property type="protein sequence ID" value="SIN78798.1"/>
    <property type="molecule type" value="Genomic_DNA"/>
</dbReference>
<accession>A0A1N6E6Y8</accession>
<dbReference type="AlphaFoldDB" id="A0A1N6E6Y8"/>
<feature type="compositionally biased region" description="Basic residues" evidence="1">
    <location>
        <begin position="247"/>
        <end position="258"/>
    </location>
</feature>
<evidence type="ECO:0000313" key="3">
    <source>
        <dbReference type="Proteomes" id="UP000185221"/>
    </source>
</evidence>
<feature type="compositionally biased region" description="Basic and acidic residues" evidence="1">
    <location>
        <begin position="224"/>
        <end position="246"/>
    </location>
</feature>
<dbReference type="Proteomes" id="UP000185221">
    <property type="component" value="Unassembled WGS sequence"/>
</dbReference>
<organism evidence="2 3">
    <name type="scientific">Algoriphagus halophilus</name>
    <dbReference type="NCBI Taxonomy" id="226505"/>
    <lineage>
        <taxon>Bacteria</taxon>
        <taxon>Pseudomonadati</taxon>
        <taxon>Bacteroidota</taxon>
        <taxon>Cytophagia</taxon>
        <taxon>Cytophagales</taxon>
        <taxon>Cyclobacteriaceae</taxon>
        <taxon>Algoriphagus</taxon>
    </lineage>
</organism>
<evidence type="ECO:0008006" key="4">
    <source>
        <dbReference type="Google" id="ProtNLM"/>
    </source>
</evidence>
<proteinExistence type="predicted"/>
<evidence type="ECO:0000313" key="2">
    <source>
        <dbReference type="EMBL" id="SIN78798.1"/>
    </source>
</evidence>
<name>A0A1N6E6Y8_9BACT</name>
<dbReference type="STRING" id="226505.SAMN05444394_1791"/>
<evidence type="ECO:0000256" key="1">
    <source>
        <dbReference type="SAM" id="MobiDB-lite"/>
    </source>
</evidence>
<reference evidence="3" key="1">
    <citation type="submission" date="2016-11" db="EMBL/GenBank/DDBJ databases">
        <authorList>
            <person name="Varghese N."/>
            <person name="Submissions S."/>
        </authorList>
    </citation>
    <scope>NUCLEOTIDE SEQUENCE [LARGE SCALE GENOMIC DNA]</scope>
    <source>
        <strain evidence="3">DSM 15292</strain>
    </source>
</reference>
<feature type="region of interest" description="Disordered" evidence="1">
    <location>
        <begin position="216"/>
        <end position="258"/>
    </location>
</feature>
<dbReference type="RefSeq" id="WP_074224487.1">
    <property type="nucleotide sequence ID" value="NZ_FSRC01000001.1"/>
</dbReference>
<protein>
    <recommendedName>
        <fullName evidence="4">DUF3945 domain-containing protein</fullName>
    </recommendedName>
</protein>
<gene>
    <name evidence="2" type="ORF">SAMN05444394_1791</name>
</gene>
<dbReference type="OrthoDB" id="6372253at2"/>
<keyword evidence="3" id="KW-1185">Reference proteome</keyword>